<gene>
    <name evidence="5" type="ORF">IAB06_07730</name>
</gene>
<dbReference type="PANTHER" id="PTHR35790">
    <property type="entry name" value="HTH-TYPE TRANSCRIPTIONAL REGULATOR PCHR"/>
    <property type="match status" value="1"/>
</dbReference>
<dbReference type="SMART" id="SM00347">
    <property type="entry name" value="HTH_MARR"/>
    <property type="match status" value="1"/>
</dbReference>
<dbReference type="Proteomes" id="UP000824099">
    <property type="component" value="Unassembled WGS sequence"/>
</dbReference>
<keyword evidence="2" id="KW-0238">DNA-binding</keyword>
<protein>
    <submittedName>
        <fullName evidence="5">MarR family transcriptional regulator</fullName>
    </submittedName>
</protein>
<dbReference type="InterPro" id="IPR000835">
    <property type="entry name" value="HTH_MarR-typ"/>
</dbReference>
<keyword evidence="3" id="KW-0804">Transcription</keyword>
<evidence type="ECO:0000313" key="5">
    <source>
        <dbReference type="EMBL" id="HIU64905.1"/>
    </source>
</evidence>
<evidence type="ECO:0000256" key="2">
    <source>
        <dbReference type="ARBA" id="ARBA00023125"/>
    </source>
</evidence>
<dbReference type="GO" id="GO:0003677">
    <property type="term" value="F:DNA binding"/>
    <property type="evidence" value="ECO:0007669"/>
    <property type="project" value="UniProtKB-KW"/>
</dbReference>
<comment type="caution">
    <text evidence="5">The sequence shown here is derived from an EMBL/GenBank/DDBJ whole genome shotgun (WGS) entry which is preliminary data.</text>
</comment>
<dbReference type="PANTHER" id="PTHR35790:SF4">
    <property type="entry name" value="HTH-TYPE TRANSCRIPTIONAL REGULATOR PCHR"/>
    <property type="match status" value="1"/>
</dbReference>
<evidence type="ECO:0000256" key="1">
    <source>
        <dbReference type="ARBA" id="ARBA00023015"/>
    </source>
</evidence>
<dbReference type="EMBL" id="DVNI01000133">
    <property type="protein sequence ID" value="HIU64905.1"/>
    <property type="molecule type" value="Genomic_DNA"/>
</dbReference>
<name>A0A9D1MRG6_9FIRM</name>
<accession>A0A9D1MRG6</accession>
<dbReference type="GO" id="GO:0003700">
    <property type="term" value="F:DNA-binding transcription factor activity"/>
    <property type="evidence" value="ECO:0007669"/>
    <property type="project" value="InterPro"/>
</dbReference>
<dbReference type="AlphaFoldDB" id="A0A9D1MRG6"/>
<sequence length="176" mass="20070">MQKELLFKKLHQTFNILLCESKKTRTYGTKQLLSTSEISSLKCIERNSNTKAGDLSRYLGITNGAVTQLAKKLQEKKLIVPYHLKGNNKEVFYELTEKGKLACRGYDEHFKQKITPVEDYIATLDEGVVNSLITIMDLLVQNSDTKNKCAIITDLDSDTHTNQTDLKRCEKCQNSY</sequence>
<dbReference type="InterPro" id="IPR052067">
    <property type="entry name" value="Metal_resp_HTH_trans_reg"/>
</dbReference>
<proteinExistence type="predicted"/>
<reference evidence="5" key="2">
    <citation type="journal article" date="2021" name="PeerJ">
        <title>Extensive microbial diversity within the chicken gut microbiome revealed by metagenomics and culture.</title>
        <authorList>
            <person name="Gilroy R."/>
            <person name="Ravi A."/>
            <person name="Getino M."/>
            <person name="Pursley I."/>
            <person name="Horton D.L."/>
            <person name="Alikhan N.F."/>
            <person name="Baker D."/>
            <person name="Gharbi K."/>
            <person name="Hall N."/>
            <person name="Watson M."/>
            <person name="Adriaenssens E.M."/>
            <person name="Foster-Nyarko E."/>
            <person name="Jarju S."/>
            <person name="Secka A."/>
            <person name="Antonio M."/>
            <person name="Oren A."/>
            <person name="Chaudhuri R.R."/>
            <person name="La Ragione R."/>
            <person name="Hildebrand F."/>
            <person name="Pallen M.J."/>
        </authorList>
    </citation>
    <scope>NUCLEOTIDE SEQUENCE</scope>
    <source>
        <strain evidence="5">CHK160-1198</strain>
    </source>
</reference>
<feature type="domain" description="HTH marR-type" evidence="4">
    <location>
        <begin position="26"/>
        <end position="126"/>
    </location>
</feature>
<dbReference type="Pfam" id="PF01047">
    <property type="entry name" value="MarR"/>
    <property type="match status" value="1"/>
</dbReference>
<dbReference type="InterPro" id="IPR036388">
    <property type="entry name" value="WH-like_DNA-bd_sf"/>
</dbReference>
<dbReference type="SUPFAM" id="SSF46785">
    <property type="entry name" value="Winged helix' DNA-binding domain"/>
    <property type="match status" value="1"/>
</dbReference>
<dbReference type="InterPro" id="IPR036390">
    <property type="entry name" value="WH_DNA-bd_sf"/>
</dbReference>
<evidence type="ECO:0000256" key="3">
    <source>
        <dbReference type="ARBA" id="ARBA00023163"/>
    </source>
</evidence>
<dbReference type="Gene3D" id="1.10.10.10">
    <property type="entry name" value="Winged helix-like DNA-binding domain superfamily/Winged helix DNA-binding domain"/>
    <property type="match status" value="1"/>
</dbReference>
<reference evidence="5" key="1">
    <citation type="submission" date="2020-10" db="EMBL/GenBank/DDBJ databases">
        <authorList>
            <person name="Gilroy R."/>
        </authorList>
    </citation>
    <scope>NUCLEOTIDE SEQUENCE</scope>
    <source>
        <strain evidence="5">CHK160-1198</strain>
    </source>
</reference>
<organism evidence="5 6">
    <name type="scientific">Candidatus Avacidaminococcus intestinavium</name>
    <dbReference type="NCBI Taxonomy" id="2840684"/>
    <lineage>
        <taxon>Bacteria</taxon>
        <taxon>Bacillati</taxon>
        <taxon>Bacillota</taxon>
        <taxon>Negativicutes</taxon>
        <taxon>Acidaminococcales</taxon>
        <taxon>Acidaminococcaceae</taxon>
        <taxon>Acidaminococcaceae incertae sedis</taxon>
        <taxon>Candidatus Avacidaminococcus</taxon>
    </lineage>
</organism>
<evidence type="ECO:0000259" key="4">
    <source>
        <dbReference type="SMART" id="SM00347"/>
    </source>
</evidence>
<evidence type="ECO:0000313" key="6">
    <source>
        <dbReference type="Proteomes" id="UP000824099"/>
    </source>
</evidence>
<keyword evidence="1" id="KW-0805">Transcription regulation</keyword>